<evidence type="ECO:0000313" key="2">
    <source>
        <dbReference type="EMBL" id="KAK4184951.1"/>
    </source>
</evidence>
<dbReference type="PANTHER" id="PTHR42029:SF3">
    <property type="entry name" value="AN04G07800"/>
    <property type="match status" value="1"/>
</dbReference>
<comment type="caution">
    <text evidence="2">The sequence shown here is derived from an EMBL/GenBank/DDBJ whole genome shotgun (WGS) entry which is preliminary data.</text>
</comment>
<gene>
    <name evidence="2" type="ORF">QBC35DRAFT_525237</name>
</gene>
<keyword evidence="3" id="KW-1185">Reference proteome</keyword>
<dbReference type="PANTHER" id="PTHR42029">
    <property type="entry name" value="AN04G07800"/>
    <property type="match status" value="1"/>
</dbReference>
<dbReference type="AlphaFoldDB" id="A0AAN6WP88"/>
<feature type="region of interest" description="Disordered" evidence="1">
    <location>
        <begin position="178"/>
        <end position="215"/>
    </location>
</feature>
<proteinExistence type="predicted"/>
<feature type="compositionally biased region" description="Acidic residues" evidence="1">
    <location>
        <begin position="199"/>
        <end position="213"/>
    </location>
</feature>
<name>A0AAN6WP88_9PEZI</name>
<dbReference type="Proteomes" id="UP001302126">
    <property type="component" value="Unassembled WGS sequence"/>
</dbReference>
<evidence type="ECO:0000256" key="1">
    <source>
        <dbReference type="SAM" id="MobiDB-lite"/>
    </source>
</evidence>
<protein>
    <submittedName>
        <fullName evidence="2">Uncharacterized protein</fullName>
    </submittedName>
</protein>
<organism evidence="2 3">
    <name type="scientific">Podospora australis</name>
    <dbReference type="NCBI Taxonomy" id="1536484"/>
    <lineage>
        <taxon>Eukaryota</taxon>
        <taxon>Fungi</taxon>
        <taxon>Dikarya</taxon>
        <taxon>Ascomycota</taxon>
        <taxon>Pezizomycotina</taxon>
        <taxon>Sordariomycetes</taxon>
        <taxon>Sordariomycetidae</taxon>
        <taxon>Sordariales</taxon>
        <taxon>Podosporaceae</taxon>
        <taxon>Podospora</taxon>
    </lineage>
</organism>
<reference evidence="2" key="2">
    <citation type="submission" date="2023-05" db="EMBL/GenBank/DDBJ databases">
        <authorList>
            <consortium name="Lawrence Berkeley National Laboratory"/>
            <person name="Steindorff A."/>
            <person name="Hensen N."/>
            <person name="Bonometti L."/>
            <person name="Westerberg I."/>
            <person name="Brannstrom I.O."/>
            <person name="Guillou S."/>
            <person name="Cros-Aarteil S."/>
            <person name="Calhoun S."/>
            <person name="Haridas S."/>
            <person name="Kuo A."/>
            <person name="Mondo S."/>
            <person name="Pangilinan J."/>
            <person name="Riley R."/>
            <person name="Labutti K."/>
            <person name="Andreopoulos B."/>
            <person name="Lipzen A."/>
            <person name="Chen C."/>
            <person name="Yanf M."/>
            <person name="Daum C."/>
            <person name="Ng V."/>
            <person name="Clum A."/>
            <person name="Ohm R."/>
            <person name="Martin F."/>
            <person name="Silar P."/>
            <person name="Natvig D."/>
            <person name="Lalanne C."/>
            <person name="Gautier V."/>
            <person name="Ament-Velasquez S.L."/>
            <person name="Kruys A."/>
            <person name="Hutchinson M.I."/>
            <person name="Powell A.J."/>
            <person name="Barry K."/>
            <person name="Miller A.N."/>
            <person name="Grigoriev I.V."/>
            <person name="Debuchy R."/>
            <person name="Gladieux P."/>
            <person name="Thoren M.H."/>
            <person name="Johannesson H."/>
        </authorList>
    </citation>
    <scope>NUCLEOTIDE SEQUENCE</scope>
    <source>
        <strain evidence="2">PSN309</strain>
    </source>
</reference>
<dbReference type="EMBL" id="MU864468">
    <property type="protein sequence ID" value="KAK4184951.1"/>
    <property type="molecule type" value="Genomic_DNA"/>
</dbReference>
<accession>A0AAN6WP88</accession>
<sequence length="313" mass="36693">MSPPTVPDWHYSREVYIAAFQGYYRFLAEMYLDESTIMQPPASGWPSTTVGKVKALGKYEEVALLLRHLPYVRKGFEVVANAQDGQFANWQELLAPDNINTEWLLMETEGLDFQNEWPGYVIGLFHGGEFNPIIFLHTEQGSVHWYECPEEFRHDRTQLGWVFPDELLDEELQSHLHLDEREDSQDPGVEVTGENEGAREEEEYDEDEEEEKTDAEHVIDGTPMWTVTNFFEMFKDQFRKLNWIPVSPERVISRYDQVFEDRETAEAVMAMARRIYHQHGWPDLQRCHKQECLGAIKEAMETHFPDIDLSIRE</sequence>
<evidence type="ECO:0000313" key="3">
    <source>
        <dbReference type="Proteomes" id="UP001302126"/>
    </source>
</evidence>
<reference evidence="2" key="1">
    <citation type="journal article" date="2023" name="Mol. Phylogenet. Evol.">
        <title>Genome-scale phylogeny and comparative genomics of the fungal order Sordariales.</title>
        <authorList>
            <person name="Hensen N."/>
            <person name="Bonometti L."/>
            <person name="Westerberg I."/>
            <person name="Brannstrom I.O."/>
            <person name="Guillou S."/>
            <person name="Cros-Aarteil S."/>
            <person name="Calhoun S."/>
            <person name="Haridas S."/>
            <person name="Kuo A."/>
            <person name="Mondo S."/>
            <person name="Pangilinan J."/>
            <person name="Riley R."/>
            <person name="LaButti K."/>
            <person name="Andreopoulos B."/>
            <person name="Lipzen A."/>
            <person name="Chen C."/>
            <person name="Yan M."/>
            <person name="Daum C."/>
            <person name="Ng V."/>
            <person name="Clum A."/>
            <person name="Steindorff A."/>
            <person name="Ohm R.A."/>
            <person name="Martin F."/>
            <person name="Silar P."/>
            <person name="Natvig D.O."/>
            <person name="Lalanne C."/>
            <person name="Gautier V."/>
            <person name="Ament-Velasquez S.L."/>
            <person name="Kruys A."/>
            <person name="Hutchinson M.I."/>
            <person name="Powell A.J."/>
            <person name="Barry K."/>
            <person name="Miller A.N."/>
            <person name="Grigoriev I.V."/>
            <person name="Debuchy R."/>
            <person name="Gladieux P."/>
            <person name="Hiltunen Thoren M."/>
            <person name="Johannesson H."/>
        </authorList>
    </citation>
    <scope>NUCLEOTIDE SEQUENCE</scope>
    <source>
        <strain evidence="2">PSN309</strain>
    </source>
</reference>